<gene>
    <name evidence="1" type="ORF">J416_04683</name>
</gene>
<dbReference type="CDD" id="cd07067">
    <property type="entry name" value="HP_PGM_like"/>
    <property type="match status" value="1"/>
</dbReference>
<dbReference type="eggNOG" id="COG0406">
    <property type="taxonomic scope" value="Bacteria"/>
</dbReference>
<dbReference type="STRING" id="1308866.J416_04683"/>
<dbReference type="InterPro" id="IPR013078">
    <property type="entry name" value="His_Pase_superF_clade-1"/>
</dbReference>
<dbReference type="EMBL" id="APML01000019">
    <property type="protein sequence ID" value="ENH97285.1"/>
    <property type="molecule type" value="Genomic_DNA"/>
</dbReference>
<reference evidence="1 2" key="1">
    <citation type="submission" date="2013-03" db="EMBL/GenBank/DDBJ databases">
        <title>Draft genome sequence of Gracibacillus halophilus YIM-C55.5, a moderately halophilic and thermophilic organism from the Xiaochaidamu salt lake.</title>
        <authorList>
            <person name="Sugumar T."/>
            <person name="Polireddy D.R."/>
            <person name="Antony A."/>
            <person name="Madhava Y.R."/>
            <person name="Sivakumar N."/>
        </authorList>
    </citation>
    <scope>NUCLEOTIDE SEQUENCE [LARGE SCALE GENOMIC DNA]</scope>
    <source>
        <strain evidence="1 2">YIM-C55.5</strain>
    </source>
</reference>
<protein>
    <submittedName>
        <fullName evidence="1">Phosphoglycerate mutase family protein</fullName>
    </submittedName>
</protein>
<comment type="caution">
    <text evidence="1">The sequence shown here is derived from an EMBL/GenBank/DDBJ whole genome shotgun (WGS) entry which is preliminary data.</text>
</comment>
<dbReference type="PATRIC" id="fig|1308866.3.peg.945"/>
<dbReference type="Gene3D" id="3.40.50.1240">
    <property type="entry name" value="Phosphoglycerate mutase-like"/>
    <property type="match status" value="1"/>
</dbReference>
<dbReference type="Pfam" id="PF00300">
    <property type="entry name" value="His_Phos_1"/>
    <property type="match status" value="1"/>
</dbReference>
<keyword evidence="2" id="KW-1185">Reference proteome</keyword>
<accession>N4WSA7</accession>
<name>N4WSA7_9BACI</name>
<dbReference type="PANTHER" id="PTHR48100:SF1">
    <property type="entry name" value="HISTIDINE PHOSPHATASE FAMILY PROTEIN-RELATED"/>
    <property type="match status" value="1"/>
</dbReference>
<dbReference type="PANTHER" id="PTHR48100">
    <property type="entry name" value="BROAD-SPECIFICITY PHOSPHATASE YOR283W-RELATED"/>
    <property type="match status" value="1"/>
</dbReference>
<dbReference type="InterPro" id="IPR029033">
    <property type="entry name" value="His_PPase_superfam"/>
</dbReference>
<organism evidence="1 2">
    <name type="scientific">Gracilibacillus halophilus YIM-C55.5</name>
    <dbReference type="NCBI Taxonomy" id="1308866"/>
    <lineage>
        <taxon>Bacteria</taxon>
        <taxon>Bacillati</taxon>
        <taxon>Bacillota</taxon>
        <taxon>Bacilli</taxon>
        <taxon>Bacillales</taxon>
        <taxon>Bacillaceae</taxon>
        <taxon>Gracilibacillus</taxon>
    </lineage>
</organism>
<dbReference type="GO" id="GO:0016791">
    <property type="term" value="F:phosphatase activity"/>
    <property type="evidence" value="ECO:0007669"/>
    <property type="project" value="TreeGrafter"/>
</dbReference>
<dbReference type="RefSeq" id="WP_003466043.1">
    <property type="nucleotide sequence ID" value="NZ_APML01000019.1"/>
</dbReference>
<dbReference type="InterPro" id="IPR050275">
    <property type="entry name" value="PGM_Phosphatase"/>
</dbReference>
<dbReference type="SMART" id="SM00855">
    <property type="entry name" value="PGAM"/>
    <property type="match status" value="1"/>
</dbReference>
<dbReference type="Proteomes" id="UP000012283">
    <property type="component" value="Unassembled WGS sequence"/>
</dbReference>
<proteinExistence type="predicted"/>
<evidence type="ECO:0000313" key="2">
    <source>
        <dbReference type="Proteomes" id="UP000012283"/>
    </source>
</evidence>
<sequence length="187" mass="21837">MKRILLVRHCDALGQHKDSPLTKKGLQQAYELARLLERQSFSIDHIICSPYLRSVESIRPFANRMNISIKTDERLKERVLSEEPVDDWLEILEESFQNYQLKLPGGESSNDAFLRANELLDECMTNATNENFLLVTHGNLLTLMLKKFHADVGFQDWKNLSNPDVYVVQRIGGEYMVERLWEEPNQW</sequence>
<dbReference type="SUPFAM" id="SSF53254">
    <property type="entry name" value="Phosphoglycerate mutase-like"/>
    <property type="match status" value="1"/>
</dbReference>
<dbReference type="OrthoDB" id="512570at2"/>
<dbReference type="AlphaFoldDB" id="N4WSA7"/>
<evidence type="ECO:0000313" key="1">
    <source>
        <dbReference type="EMBL" id="ENH97285.1"/>
    </source>
</evidence>
<dbReference type="GO" id="GO:0005737">
    <property type="term" value="C:cytoplasm"/>
    <property type="evidence" value="ECO:0007669"/>
    <property type="project" value="TreeGrafter"/>
</dbReference>